<protein>
    <recommendedName>
        <fullName evidence="3">Secreted protein</fullName>
    </recommendedName>
</protein>
<proteinExistence type="predicted"/>
<dbReference type="EMBL" id="LKAM01000011">
    <property type="protein sequence ID" value="KUM46567.1"/>
    <property type="molecule type" value="Genomic_DNA"/>
</dbReference>
<keyword evidence="1" id="KW-0732">Signal</keyword>
<reference evidence="2" key="1">
    <citation type="journal article" date="2015" name="Genome Biol. Evol.">
        <title>Organellar Genomes of White Spruce (Picea glauca): Assembly and Annotation.</title>
        <authorList>
            <person name="Jackman S.D."/>
            <person name="Warren R.L."/>
            <person name="Gibb E.A."/>
            <person name="Vandervalk B.P."/>
            <person name="Mohamadi H."/>
            <person name="Chu J."/>
            <person name="Raymond A."/>
            <person name="Pleasance S."/>
            <person name="Coope R."/>
            <person name="Wildung M.R."/>
            <person name="Ritland C.E."/>
            <person name="Bousquet J."/>
            <person name="Jones S.J."/>
            <person name="Bohlmann J."/>
            <person name="Birol I."/>
        </authorList>
    </citation>
    <scope>NUCLEOTIDE SEQUENCE [LARGE SCALE GENOMIC DNA]</scope>
    <source>
        <tissue evidence="2">Flushing bud</tissue>
    </source>
</reference>
<gene>
    <name evidence="2" type="ORF">ABT39_MTgene1669</name>
</gene>
<accession>A0A117NGC2</accession>
<keyword evidence="2" id="KW-0496">Mitochondrion</keyword>
<name>A0A117NGC2_PICGL</name>
<geneLocation type="mitochondrion" evidence="2"/>
<comment type="caution">
    <text evidence="2">The sequence shown here is derived from an EMBL/GenBank/DDBJ whole genome shotgun (WGS) entry which is preliminary data.</text>
</comment>
<evidence type="ECO:0000313" key="2">
    <source>
        <dbReference type="EMBL" id="KUM46567.1"/>
    </source>
</evidence>
<sequence>MGLLTCFLLARFMAGERNYSLAPGLQAIIPKLLGRSLPFKLCSLFSWEALISHNAPGTSYSKCFTLTISSYVCSWERYIETTLL</sequence>
<organism evidence="2">
    <name type="scientific">Picea glauca</name>
    <name type="common">White spruce</name>
    <name type="synonym">Pinus glauca</name>
    <dbReference type="NCBI Taxonomy" id="3330"/>
    <lineage>
        <taxon>Eukaryota</taxon>
        <taxon>Viridiplantae</taxon>
        <taxon>Streptophyta</taxon>
        <taxon>Embryophyta</taxon>
        <taxon>Tracheophyta</taxon>
        <taxon>Spermatophyta</taxon>
        <taxon>Pinopsida</taxon>
        <taxon>Pinidae</taxon>
        <taxon>Conifers I</taxon>
        <taxon>Pinales</taxon>
        <taxon>Pinaceae</taxon>
        <taxon>Picea</taxon>
    </lineage>
</organism>
<dbReference type="AlphaFoldDB" id="A0A117NGC2"/>
<evidence type="ECO:0008006" key="3">
    <source>
        <dbReference type="Google" id="ProtNLM"/>
    </source>
</evidence>
<feature type="signal peptide" evidence="1">
    <location>
        <begin position="1"/>
        <end position="15"/>
    </location>
</feature>
<feature type="chain" id="PRO_5012317087" description="Secreted protein" evidence="1">
    <location>
        <begin position="16"/>
        <end position="84"/>
    </location>
</feature>
<evidence type="ECO:0000256" key="1">
    <source>
        <dbReference type="SAM" id="SignalP"/>
    </source>
</evidence>